<dbReference type="RefSeq" id="WP_013866283.1">
    <property type="nucleotide sequence ID" value="NC_015636.1"/>
</dbReference>
<name>F8AMX4_METOI</name>
<dbReference type="InterPro" id="IPR007561">
    <property type="entry name" value="Cell_div_SepF/SepF-rel"/>
</dbReference>
<dbReference type="EMBL" id="CP002792">
    <property type="protein sequence ID" value="AEH06097.1"/>
    <property type="molecule type" value="Genomic_DNA"/>
</dbReference>
<organism evidence="1 2">
    <name type="scientific">Methanothermococcus okinawensis (strain DSM 14208 / JCM 11175 / IH1)</name>
    <dbReference type="NCBI Taxonomy" id="647113"/>
    <lineage>
        <taxon>Archaea</taxon>
        <taxon>Methanobacteriati</taxon>
        <taxon>Methanobacteriota</taxon>
        <taxon>Methanomada group</taxon>
        <taxon>Methanococci</taxon>
        <taxon>Methanococcales</taxon>
        <taxon>Methanococcaceae</taxon>
        <taxon>Methanothermococcus</taxon>
    </lineage>
</organism>
<reference evidence="1" key="1">
    <citation type="submission" date="2011-05" db="EMBL/GenBank/DDBJ databases">
        <title>Complete sequence of chromosome of Methanothermococcus okinawensis IH1.</title>
        <authorList>
            <consortium name="US DOE Joint Genome Institute"/>
            <person name="Lucas S."/>
            <person name="Han J."/>
            <person name="Lapidus A."/>
            <person name="Cheng J.-F."/>
            <person name="Goodwin L."/>
            <person name="Pitluck S."/>
            <person name="Peters L."/>
            <person name="Mikhailova N."/>
            <person name="Held B."/>
            <person name="Han C."/>
            <person name="Tapia R."/>
            <person name="Land M."/>
            <person name="Hauser L."/>
            <person name="Kyrpides N."/>
            <person name="Ivanova N."/>
            <person name="Pagani I."/>
            <person name="Sieprawska-Lupa M."/>
            <person name="Takai K."/>
            <person name="Miyazaki J."/>
            <person name="Whitman W."/>
            <person name="Woyke T."/>
        </authorList>
    </citation>
    <scope>NUCLEOTIDE SEQUENCE</scope>
    <source>
        <strain evidence="1">IH1</strain>
    </source>
</reference>
<dbReference type="GeneID" id="10772217"/>
<dbReference type="KEGG" id="mok:Metok_0101"/>
<dbReference type="Pfam" id="PF04472">
    <property type="entry name" value="SepF"/>
    <property type="match status" value="1"/>
</dbReference>
<dbReference type="Proteomes" id="UP000009296">
    <property type="component" value="Chromosome"/>
</dbReference>
<dbReference type="InterPro" id="IPR038594">
    <property type="entry name" value="SepF-like_sf"/>
</dbReference>
<gene>
    <name evidence="1" type="ordered locus">Metok_0101</name>
</gene>
<evidence type="ECO:0000313" key="1">
    <source>
        <dbReference type="EMBL" id="AEH06097.1"/>
    </source>
</evidence>
<protein>
    <recommendedName>
        <fullName evidence="3">Cell division protein SepF</fullName>
    </recommendedName>
</protein>
<dbReference type="eggNOG" id="arCOG02263">
    <property type="taxonomic scope" value="Archaea"/>
</dbReference>
<dbReference type="HOGENOM" id="CLU_157714_0_0_2"/>
<sequence length="138" mass="15589">MVLKSIKKMFGGTDENQLKSAPVSLDDYVEVPVKVHDDSNIVKIKVCELDDYRDATDIAVMVEAGYIVIANTIDLDREMDEEYAKLLKYLKDKLLDSNGTIIRLCDNKIMAIPNNVIIEKLVKEPETEKSEPEPTSNE</sequence>
<evidence type="ECO:0000313" key="2">
    <source>
        <dbReference type="Proteomes" id="UP000009296"/>
    </source>
</evidence>
<proteinExistence type="predicted"/>
<accession>F8AMX4</accession>
<keyword evidence="2" id="KW-1185">Reference proteome</keyword>
<evidence type="ECO:0008006" key="3">
    <source>
        <dbReference type="Google" id="ProtNLM"/>
    </source>
</evidence>
<dbReference type="AlphaFoldDB" id="F8AMX4"/>
<dbReference type="Gene3D" id="3.30.110.150">
    <property type="entry name" value="SepF-like protein"/>
    <property type="match status" value="1"/>
</dbReference>
<dbReference type="STRING" id="647113.Metok_0101"/>